<dbReference type="PANTHER" id="PTHR35535:SF1">
    <property type="entry name" value="HEAT SHOCK PROTEIN HSLJ"/>
    <property type="match status" value="1"/>
</dbReference>
<gene>
    <name evidence="2" type="ORF">KPC_0728</name>
</gene>
<evidence type="ECO:0000313" key="2">
    <source>
        <dbReference type="EMBL" id="SPL69550.1"/>
    </source>
</evidence>
<sequence>MVKHLLNITLITSVFMILGCTDNIRSFPSRSEQGASLLHHRTWNLTHIGALEFRPESGHKMPSMQFDQTHMRFSGFDGCNRIMGTYQINGQNIQIGPSAGTKMMCHNNQQLTIRFNNALSKVTSFRASGHTLKFLDRQGQLLLQFEATVQPR</sequence>
<dbReference type="OrthoDB" id="5348860at2"/>
<dbReference type="Proteomes" id="UP000245974">
    <property type="component" value="Unassembled WGS sequence"/>
</dbReference>
<proteinExistence type="predicted"/>
<protein>
    <submittedName>
        <fullName evidence="2">META domain protein</fullName>
    </submittedName>
</protein>
<evidence type="ECO:0000259" key="1">
    <source>
        <dbReference type="Pfam" id="PF03724"/>
    </source>
</evidence>
<dbReference type="InterPro" id="IPR053147">
    <property type="entry name" value="Hsp_HslJ-like"/>
</dbReference>
<dbReference type="Gene3D" id="2.40.128.270">
    <property type="match status" value="1"/>
</dbReference>
<dbReference type="Pfam" id="PF03724">
    <property type="entry name" value="META"/>
    <property type="match status" value="1"/>
</dbReference>
<dbReference type="AlphaFoldDB" id="A0A2U3MVU8"/>
<name>A0A2U3MVU8_9GAMM</name>
<feature type="domain" description="DUF306" evidence="1">
    <location>
        <begin position="37"/>
        <end position="146"/>
    </location>
</feature>
<dbReference type="InterPro" id="IPR005184">
    <property type="entry name" value="DUF306_Meta_HslJ"/>
</dbReference>
<organism evidence="2 3">
    <name type="scientific">Acinetobacter stercoris</name>
    <dbReference type="NCBI Taxonomy" id="2126983"/>
    <lineage>
        <taxon>Bacteria</taxon>
        <taxon>Pseudomonadati</taxon>
        <taxon>Pseudomonadota</taxon>
        <taxon>Gammaproteobacteria</taxon>
        <taxon>Moraxellales</taxon>
        <taxon>Moraxellaceae</taxon>
        <taxon>Acinetobacter</taxon>
    </lineage>
</organism>
<dbReference type="EMBL" id="OOGT01000021">
    <property type="protein sequence ID" value="SPL69550.1"/>
    <property type="molecule type" value="Genomic_DNA"/>
</dbReference>
<evidence type="ECO:0000313" key="3">
    <source>
        <dbReference type="Proteomes" id="UP000245974"/>
    </source>
</evidence>
<dbReference type="InterPro" id="IPR038670">
    <property type="entry name" value="HslJ-like_sf"/>
</dbReference>
<keyword evidence="3" id="KW-1185">Reference proteome</keyword>
<dbReference type="PANTHER" id="PTHR35535">
    <property type="entry name" value="HEAT SHOCK PROTEIN HSLJ"/>
    <property type="match status" value="1"/>
</dbReference>
<reference evidence="3" key="1">
    <citation type="submission" date="2018-03" db="EMBL/GenBank/DDBJ databases">
        <authorList>
            <person name="Blom J."/>
        </authorList>
    </citation>
    <scope>NUCLEOTIDE SEQUENCE [LARGE SCALE GENOMIC DNA]</scope>
    <source>
        <strain evidence="3">KPC-SM-21</strain>
    </source>
</reference>
<dbReference type="PROSITE" id="PS51257">
    <property type="entry name" value="PROKAR_LIPOPROTEIN"/>
    <property type="match status" value="1"/>
</dbReference>
<dbReference type="RefSeq" id="WP_121973075.1">
    <property type="nucleotide sequence ID" value="NZ_OOGT01000021.1"/>
</dbReference>
<dbReference type="InParanoid" id="A0A2U3MVU8"/>
<accession>A0A2U3MVU8</accession>